<dbReference type="GO" id="GO:0046983">
    <property type="term" value="F:protein dimerization activity"/>
    <property type="evidence" value="ECO:0007669"/>
    <property type="project" value="InterPro"/>
</dbReference>
<dbReference type="GO" id="GO:0005737">
    <property type="term" value="C:cytoplasm"/>
    <property type="evidence" value="ECO:0007669"/>
    <property type="project" value="InterPro"/>
</dbReference>
<sequence length="359" mass="40632">MTTYMNELCDMVPTCSTLARKPDKLTILRMAISHMKTLRGPNTCRNDAAYKPSFLTDQELKHLVLEATDGFLFVSQCDTGCIIYVSDSVTPVLNHVQSDWYGHSLYDLVHPDDIEKLREQLANNDMQNSGRILDLKTGTVKKEGHQSSMRLCLGSRRGFIVRMRIGNTLIDGSTMSTSHAVRLRQRNSLGPSHDGHHYAVVHVTGYVKNWPPAGAQVDAGVDEHHNTSQCLVAIGRLQVTSTPDTSDLQGGGANPQFISRHNIDGKFSFVDQRVTTLLGYQPQELLGRSVYDYYHPEDLEHMRETFDQVLKLKGQMVSVMYRFRSKTQDWVWLRTSCHCFINPYTEDIEYIVCTNSNAK</sequence>
<dbReference type="Proteomes" id="UP000015101">
    <property type="component" value="Unassembled WGS sequence"/>
</dbReference>
<dbReference type="Pfam" id="PF00989">
    <property type="entry name" value="PAS"/>
    <property type="match status" value="1"/>
</dbReference>
<dbReference type="GeneID" id="20195188"/>
<comment type="subcellular location">
    <subcellularLocation>
        <location evidence="1">Nucleus</location>
    </subcellularLocation>
</comment>
<dbReference type="OrthoDB" id="71302at2759"/>
<evidence type="ECO:0000256" key="3">
    <source>
        <dbReference type="ARBA" id="ARBA00023015"/>
    </source>
</evidence>
<evidence type="ECO:0000256" key="4">
    <source>
        <dbReference type="ARBA" id="ARBA00023125"/>
    </source>
</evidence>
<dbReference type="InterPro" id="IPR050933">
    <property type="entry name" value="Circadian_TF"/>
</dbReference>
<evidence type="ECO:0000256" key="6">
    <source>
        <dbReference type="ARBA" id="ARBA00023242"/>
    </source>
</evidence>
<dbReference type="InterPro" id="IPR001067">
    <property type="entry name" value="Nuc_translocat"/>
</dbReference>
<dbReference type="SUPFAM" id="SSF47459">
    <property type="entry name" value="HLH, helix-loop-helix DNA-binding domain"/>
    <property type="match status" value="1"/>
</dbReference>
<dbReference type="GO" id="GO:0000978">
    <property type="term" value="F:RNA polymerase II cis-regulatory region sequence-specific DNA binding"/>
    <property type="evidence" value="ECO:0000318"/>
    <property type="project" value="GO_Central"/>
</dbReference>
<evidence type="ECO:0000313" key="11">
    <source>
        <dbReference type="Proteomes" id="UP000015101"/>
    </source>
</evidence>
<dbReference type="EMBL" id="AMQM01003530">
    <property type="status" value="NOT_ANNOTATED_CDS"/>
    <property type="molecule type" value="Genomic_DNA"/>
</dbReference>
<dbReference type="InterPro" id="IPR000014">
    <property type="entry name" value="PAS"/>
</dbReference>
<keyword evidence="4" id="KW-0238">DNA-binding</keyword>
<evidence type="ECO:0000259" key="8">
    <source>
        <dbReference type="PROSITE" id="PS50888"/>
    </source>
</evidence>
<dbReference type="InterPro" id="IPR035965">
    <property type="entry name" value="PAS-like_dom_sf"/>
</dbReference>
<dbReference type="Gene3D" id="4.10.280.10">
    <property type="entry name" value="Helix-loop-helix DNA-binding domain"/>
    <property type="match status" value="1"/>
</dbReference>
<reference evidence="9 11" key="2">
    <citation type="journal article" date="2013" name="Nature">
        <title>Insights into bilaterian evolution from three spiralian genomes.</title>
        <authorList>
            <person name="Simakov O."/>
            <person name="Marletaz F."/>
            <person name="Cho S.J."/>
            <person name="Edsinger-Gonzales E."/>
            <person name="Havlak P."/>
            <person name="Hellsten U."/>
            <person name="Kuo D.H."/>
            <person name="Larsson T."/>
            <person name="Lv J."/>
            <person name="Arendt D."/>
            <person name="Savage R."/>
            <person name="Osoegawa K."/>
            <person name="de Jong P."/>
            <person name="Grimwood J."/>
            <person name="Chapman J.A."/>
            <person name="Shapiro H."/>
            <person name="Aerts A."/>
            <person name="Otillar R.P."/>
            <person name="Terry A.Y."/>
            <person name="Boore J.L."/>
            <person name="Grigoriev I.V."/>
            <person name="Lindberg D.R."/>
            <person name="Seaver E.C."/>
            <person name="Weisblat D.A."/>
            <person name="Putnam N.H."/>
            <person name="Rokhsar D.S."/>
        </authorList>
    </citation>
    <scope>NUCLEOTIDE SEQUENCE</scope>
</reference>
<dbReference type="CDD" id="cd00130">
    <property type="entry name" value="PAS"/>
    <property type="match status" value="2"/>
</dbReference>
<evidence type="ECO:0000256" key="1">
    <source>
        <dbReference type="ARBA" id="ARBA00004123"/>
    </source>
</evidence>
<dbReference type="InterPro" id="IPR011598">
    <property type="entry name" value="bHLH_dom"/>
</dbReference>
<proteinExistence type="predicted"/>
<dbReference type="GO" id="GO:0006357">
    <property type="term" value="P:regulation of transcription by RNA polymerase II"/>
    <property type="evidence" value="ECO:0000318"/>
    <property type="project" value="GO_Central"/>
</dbReference>
<reference evidence="11" key="1">
    <citation type="submission" date="2012-12" db="EMBL/GenBank/DDBJ databases">
        <authorList>
            <person name="Hellsten U."/>
            <person name="Grimwood J."/>
            <person name="Chapman J.A."/>
            <person name="Shapiro H."/>
            <person name="Aerts A."/>
            <person name="Otillar R.P."/>
            <person name="Terry A.Y."/>
            <person name="Boore J.L."/>
            <person name="Simakov O."/>
            <person name="Marletaz F."/>
            <person name="Cho S.-J."/>
            <person name="Edsinger-Gonzales E."/>
            <person name="Havlak P."/>
            <person name="Kuo D.-H."/>
            <person name="Larsson T."/>
            <person name="Lv J."/>
            <person name="Arendt D."/>
            <person name="Savage R."/>
            <person name="Osoegawa K."/>
            <person name="de Jong P."/>
            <person name="Lindberg D.R."/>
            <person name="Seaver E.C."/>
            <person name="Weisblat D.A."/>
            <person name="Putnam N.H."/>
            <person name="Grigoriev I.V."/>
            <person name="Rokhsar D.S."/>
        </authorList>
    </citation>
    <scope>NUCLEOTIDE SEQUENCE</scope>
</reference>
<feature type="domain" description="PAS" evidence="7">
    <location>
        <begin position="57"/>
        <end position="129"/>
    </location>
</feature>
<dbReference type="AlphaFoldDB" id="T1EF36"/>
<dbReference type="Pfam" id="PF14598">
    <property type="entry name" value="PAS_11"/>
    <property type="match status" value="1"/>
</dbReference>
<dbReference type="GO" id="GO:0000981">
    <property type="term" value="F:DNA-binding transcription factor activity, RNA polymerase II-specific"/>
    <property type="evidence" value="ECO:0000318"/>
    <property type="project" value="GO_Central"/>
</dbReference>
<dbReference type="PANTHER" id="PTHR23042">
    <property type="entry name" value="CIRCADIAN PROTEIN CLOCK/ARNT/BMAL/PAS"/>
    <property type="match status" value="1"/>
</dbReference>
<dbReference type="STRING" id="6412.T1EF36"/>
<dbReference type="eggNOG" id="KOG3561">
    <property type="taxonomic scope" value="Eukaryota"/>
</dbReference>
<keyword evidence="11" id="KW-1185">Reference proteome</keyword>
<dbReference type="InterPro" id="IPR036638">
    <property type="entry name" value="HLH_DNA-bd_sf"/>
</dbReference>
<protein>
    <submittedName>
        <fullName evidence="9 10">Uncharacterized protein</fullName>
    </submittedName>
</protein>
<evidence type="ECO:0000256" key="5">
    <source>
        <dbReference type="ARBA" id="ARBA00023163"/>
    </source>
</evidence>
<dbReference type="InterPro" id="IPR013767">
    <property type="entry name" value="PAS_fold"/>
</dbReference>
<name>T1EF36_HELRO</name>
<dbReference type="PROSITE" id="PS50888">
    <property type="entry name" value="BHLH"/>
    <property type="match status" value="1"/>
</dbReference>
<dbReference type="InParanoid" id="T1EF36"/>
<keyword evidence="2" id="KW-0677">Repeat</keyword>
<evidence type="ECO:0000259" key="7">
    <source>
        <dbReference type="PROSITE" id="PS50112"/>
    </source>
</evidence>
<dbReference type="NCBIfam" id="TIGR00229">
    <property type="entry name" value="sensory_box"/>
    <property type="match status" value="1"/>
</dbReference>
<dbReference type="EMBL" id="KB096183">
    <property type="protein sequence ID" value="ESO07819.1"/>
    <property type="molecule type" value="Genomic_DNA"/>
</dbReference>
<dbReference type="Pfam" id="PF00010">
    <property type="entry name" value="HLH"/>
    <property type="match status" value="1"/>
</dbReference>
<dbReference type="CTD" id="20195188"/>
<dbReference type="SMART" id="SM00091">
    <property type="entry name" value="PAS"/>
    <property type="match status" value="2"/>
</dbReference>
<reference evidence="10" key="3">
    <citation type="submission" date="2015-06" db="UniProtKB">
        <authorList>
            <consortium name="EnsemblMetazoa"/>
        </authorList>
    </citation>
    <scope>IDENTIFICATION</scope>
</reference>
<dbReference type="Gene3D" id="3.30.450.20">
    <property type="entry name" value="PAS domain"/>
    <property type="match status" value="2"/>
</dbReference>
<feature type="domain" description="BHLH" evidence="8">
    <location>
        <begin position="1"/>
        <end position="38"/>
    </location>
</feature>
<dbReference type="KEGG" id="hro:HELRODRAFT_110615"/>
<evidence type="ECO:0000313" key="10">
    <source>
        <dbReference type="EnsemblMetazoa" id="HelroP110615"/>
    </source>
</evidence>
<dbReference type="OMA" id="QFEYVVA"/>
<accession>T1EF36</accession>
<keyword evidence="6" id="KW-0539">Nucleus</keyword>
<dbReference type="GO" id="GO:0005634">
    <property type="term" value="C:nucleus"/>
    <property type="evidence" value="ECO:0000318"/>
    <property type="project" value="GO_Central"/>
</dbReference>
<dbReference type="HOGENOM" id="CLU_011864_0_0_1"/>
<dbReference type="GO" id="GO:0034751">
    <property type="term" value="C:aryl hydrocarbon receptor complex"/>
    <property type="evidence" value="ECO:0000318"/>
    <property type="project" value="GO_Central"/>
</dbReference>
<dbReference type="GO" id="GO:0005667">
    <property type="term" value="C:transcription regulator complex"/>
    <property type="evidence" value="ECO:0007669"/>
    <property type="project" value="InterPro"/>
</dbReference>
<dbReference type="RefSeq" id="XP_009014430.1">
    <property type="nucleotide sequence ID" value="XM_009016182.1"/>
</dbReference>
<dbReference type="EnsemblMetazoa" id="HelroT110615">
    <property type="protein sequence ID" value="HelroP110615"/>
    <property type="gene ID" value="HelroG110615"/>
</dbReference>
<keyword evidence="3" id="KW-0805">Transcription regulation</keyword>
<evidence type="ECO:0000313" key="9">
    <source>
        <dbReference type="EMBL" id="ESO07819.1"/>
    </source>
</evidence>
<dbReference type="FunCoup" id="T1EF36">
    <property type="interactions" value="906"/>
</dbReference>
<evidence type="ECO:0000256" key="2">
    <source>
        <dbReference type="ARBA" id="ARBA00022737"/>
    </source>
</evidence>
<gene>
    <name evidence="10" type="primary">20195188</name>
    <name evidence="9" type="ORF">HELRODRAFT_110615</name>
</gene>
<organism evidence="10 11">
    <name type="scientific">Helobdella robusta</name>
    <name type="common">Californian leech</name>
    <dbReference type="NCBI Taxonomy" id="6412"/>
    <lineage>
        <taxon>Eukaryota</taxon>
        <taxon>Metazoa</taxon>
        <taxon>Spiralia</taxon>
        <taxon>Lophotrochozoa</taxon>
        <taxon>Annelida</taxon>
        <taxon>Clitellata</taxon>
        <taxon>Hirudinea</taxon>
        <taxon>Rhynchobdellida</taxon>
        <taxon>Glossiphoniidae</taxon>
        <taxon>Helobdella</taxon>
    </lineage>
</organism>
<dbReference type="SUPFAM" id="SSF55785">
    <property type="entry name" value="PYP-like sensor domain (PAS domain)"/>
    <property type="match status" value="2"/>
</dbReference>
<dbReference type="PRINTS" id="PR00785">
    <property type="entry name" value="NCTRNSLOCATR"/>
</dbReference>
<keyword evidence="5" id="KW-0804">Transcription</keyword>
<dbReference type="PROSITE" id="PS50112">
    <property type="entry name" value="PAS"/>
    <property type="match status" value="2"/>
</dbReference>
<feature type="domain" description="PAS" evidence="7">
    <location>
        <begin position="262"/>
        <end position="313"/>
    </location>
</feature>